<sequence length="80" mass="8413">MRASTILTALFAVAVSAAALPVDTEAAIIEKRGTCDNGYFACVTGQQVFCGFPGTCSTIACTQECVEGINADCRRWCGQQ</sequence>
<feature type="chain" id="PRO_5001859521" evidence="1">
    <location>
        <begin position="20"/>
        <end position="80"/>
    </location>
</feature>
<dbReference type="AlphaFoldDB" id="A0A090MEY4"/>
<gene>
    <name evidence="2" type="ORF">BN850_0135440</name>
</gene>
<protein>
    <submittedName>
        <fullName evidence="2">WGS project CBMI000000000 data, contig CS3069_c004964</fullName>
    </submittedName>
</protein>
<comment type="caution">
    <text evidence="2">The sequence shown here is derived from an EMBL/GenBank/DDBJ whole genome shotgun (WGS) entry which is preliminary data.</text>
</comment>
<evidence type="ECO:0000313" key="2">
    <source>
        <dbReference type="EMBL" id="CEG05703.1"/>
    </source>
</evidence>
<reference evidence="2" key="1">
    <citation type="submission" date="2013-05" db="EMBL/GenBank/DDBJ databases">
        <title>Draft genome sequences of six wheat associated Fusarium spp. isolates.</title>
        <authorList>
            <person name="Moolhuijzen P.M."/>
            <person name="Manners J.M."/>
            <person name="Wilcox S."/>
            <person name="Bellgard M.I."/>
            <person name="Gardiner D.M."/>
        </authorList>
    </citation>
    <scope>NUCLEOTIDE SEQUENCE</scope>
    <source>
        <strain evidence="2">CS3069</strain>
    </source>
</reference>
<name>A0A090MEY4_9HYPO</name>
<feature type="signal peptide" evidence="1">
    <location>
        <begin position="1"/>
        <end position="19"/>
    </location>
</feature>
<accession>A0A090MEY4</accession>
<dbReference type="EMBL" id="CBMI010004960">
    <property type="protein sequence ID" value="CEG05703.1"/>
    <property type="molecule type" value="Genomic_DNA"/>
</dbReference>
<proteinExistence type="predicted"/>
<keyword evidence="1" id="KW-0732">Signal</keyword>
<evidence type="ECO:0000256" key="1">
    <source>
        <dbReference type="SAM" id="SignalP"/>
    </source>
</evidence>
<organism evidence="2">
    <name type="scientific">Fusarium clavum</name>
    <dbReference type="NCBI Taxonomy" id="2594811"/>
    <lineage>
        <taxon>Eukaryota</taxon>
        <taxon>Fungi</taxon>
        <taxon>Dikarya</taxon>
        <taxon>Ascomycota</taxon>
        <taxon>Pezizomycotina</taxon>
        <taxon>Sordariomycetes</taxon>
        <taxon>Hypocreomycetidae</taxon>
        <taxon>Hypocreales</taxon>
        <taxon>Nectriaceae</taxon>
        <taxon>Fusarium</taxon>
        <taxon>Fusarium incarnatum-equiseti species complex</taxon>
    </lineage>
</organism>